<organism evidence="1 2">
    <name type="scientific">Mobiluncus mulieris</name>
    <dbReference type="NCBI Taxonomy" id="2052"/>
    <lineage>
        <taxon>Bacteria</taxon>
        <taxon>Bacillati</taxon>
        <taxon>Actinomycetota</taxon>
        <taxon>Actinomycetes</taxon>
        <taxon>Actinomycetales</taxon>
        <taxon>Actinomycetaceae</taxon>
        <taxon>Mobiluncus</taxon>
    </lineage>
</organism>
<proteinExistence type="predicted"/>
<reference evidence="1 2" key="1">
    <citation type="submission" date="2020-04" db="EMBL/GenBank/DDBJ databases">
        <title>Antimicrobial susceptibility and clonality of vaginal-derived multi-drug resistant Mobiluncus isolates in China.</title>
        <authorList>
            <person name="Zhang X."/>
        </authorList>
    </citation>
    <scope>NUCLEOTIDE SEQUENCE [LARGE SCALE GENOMIC DNA]</scope>
    <source>
        <strain evidence="1 2">12</strain>
    </source>
</reference>
<dbReference type="EMBL" id="JABCUS010000034">
    <property type="protein sequence ID" value="NMX04383.1"/>
    <property type="molecule type" value="Genomic_DNA"/>
</dbReference>
<gene>
    <name evidence="1" type="ORF">HHJ77_10855</name>
</gene>
<evidence type="ECO:0000313" key="1">
    <source>
        <dbReference type="EMBL" id="NMX04383.1"/>
    </source>
</evidence>
<dbReference type="Pfam" id="PF14103">
    <property type="entry name" value="DUF4276"/>
    <property type="match status" value="1"/>
</dbReference>
<dbReference type="Proteomes" id="UP000575397">
    <property type="component" value="Unassembled WGS sequence"/>
</dbReference>
<name>A0A7Y0UV88_9ACTO</name>
<sequence length="242" mass="27039">MDSHKVCEVAAMALIAIVAEGPSEQQFITSNLAPYLQQASGGKLFVQAIVVKTSVAANGKARFGGGGWYSGARTGYDSLIRMLLEQPQWQGVSTMIDYYGFPQDFIRKAGLVNPRCEDIEEKLLEYYRNREQPGKWLPFVVKHEFESLVIAAALHGKSTVFSNAEIRQMTLWKDAAGEVEEINDSPQTAPSKRLIQLKESSPVPYRKLPDTKEVFDHTRIEAVMDECPHFADWVANLLSFAP</sequence>
<comment type="caution">
    <text evidence="1">The sequence shown here is derived from an EMBL/GenBank/DDBJ whole genome shotgun (WGS) entry which is preliminary data.</text>
</comment>
<evidence type="ECO:0000313" key="2">
    <source>
        <dbReference type="Proteomes" id="UP000575397"/>
    </source>
</evidence>
<dbReference type="AlphaFoldDB" id="A0A7Y0UV88"/>
<accession>A0A7Y0UV88</accession>
<protein>
    <submittedName>
        <fullName evidence="1">DUF4276 family protein</fullName>
    </submittedName>
</protein>
<dbReference type="InterPro" id="IPR025455">
    <property type="entry name" value="DUF4276"/>
</dbReference>
<dbReference type="RefSeq" id="WP_169763259.1">
    <property type="nucleotide sequence ID" value="NZ_JABCUS010000034.1"/>
</dbReference>